<dbReference type="Proteomes" id="UP000789366">
    <property type="component" value="Unassembled WGS sequence"/>
</dbReference>
<comment type="caution">
    <text evidence="1">The sequence shown here is derived from an EMBL/GenBank/DDBJ whole genome shotgun (WGS) entry which is preliminary data.</text>
</comment>
<dbReference type="EMBL" id="CAJVPW010030500">
    <property type="protein sequence ID" value="CAG8724244.1"/>
    <property type="molecule type" value="Genomic_DNA"/>
</dbReference>
<sequence length="56" mass="6515">TELSTVFNRNLKLGVCPRNPSIRPHVPPKVRPTCVKRCEFYKTPLQDLVKQIFADY</sequence>
<proteinExistence type="predicted"/>
<evidence type="ECO:0000313" key="2">
    <source>
        <dbReference type="Proteomes" id="UP000789366"/>
    </source>
</evidence>
<organism evidence="1 2">
    <name type="scientific">Cetraspora pellucida</name>
    <dbReference type="NCBI Taxonomy" id="1433469"/>
    <lineage>
        <taxon>Eukaryota</taxon>
        <taxon>Fungi</taxon>
        <taxon>Fungi incertae sedis</taxon>
        <taxon>Mucoromycota</taxon>
        <taxon>Glomeromycotina</taxon>
        <taxon>Glomeromycetes</taxon>
        <taxon>Diversisporales</taxon>
        <taxon>Gigasporaceae</taxon>
        <taxon>Cetraspora</taxon>
    </lineage>
</organism>
<keyword evidence="2" id="KW-1185">Reference proteome</keyword>
<name>A0ACA9PVN3_9GLOM</name>
<gene>
    <name evidence="1" type="ORF">SPELUC_LOCUS12647</name>
</gene>
<protein>
    <submittedName>
        <fullName evidence="1">7068_t:CDS:1</fullName>
    </submittedName>
</protein>
<feature type="non-terminal residue" evidence="1">
    <location>
        <position position="1"/>
    </location>
</feature>
<reference evidence="1" key="1">
    <citation type="submission" date="2021-06" db="EMBL/GenBank/DDBJ databases">
        <authorList>
            <person name="Kallberg Y."/>
            <person name="Tangrot J."/>
            <person name="Rosling A."/>
        </authorList>
    </citation>
    <scope>NUCLEOTIDE SEQUENCE</scope>
    <source>
        <strain evidence="1">28 12/20/2015</strain>
    </source>
</reference>
<evidence type="ECO:0000313" key="1">
    <source>
        <dbReference type="EMBL" id="CAG8724244.1"/>
    </source>
</evidence>
<accession>A0ACA9PVN3</accession>